<dbReference type="AlphaFoldDB" id="A0A6N6RNU8"/>
<dbReference type="Proteomes" id="UP000434870">
    <property type="component" value="Unassembled WGS sequence"/>
</dbReference>
<comment type="caution">
    <text evidence="1">The sequence shown here is derived from an EMBL/GenBank/DDBJ whole genome shotgun (WGS) entry which is preliminary data.</text>
</comment>
<gene>
    <name evidence="1" type="ORF">F8B77_16830</name>
</gene>
<sequence length="111" mass="12787">MVYLLANKGDKNQMLYAFDSMLPMDQIEYKLVRLTHVEYDPDGNILVNSKILSELESLNVPLFEKKSTAKQFVKGLSLISSVKYIGIRFRLSQELNMIKLDGISSWTQLNR</sequence>
<dbReference type="RefSeq" id="WP_151656801.1">
    <property type="nucleotide sequence ID" value="NZ_WBVP01000035.1"/>
</dbReference>
<protein>
    <submittedName>
        <fullName evidence="1">Uncharacterized protein</fullName>
    </submittedName>
</protein>
<dbReference type="EMBL" id="WBVP01000035">
    <property type="protein sequence ID" value="KAB2823131.1"/>
    <property type="molecule type" value="Genomic_DNA"/>
</dbReference>
<evidence type="ECO:0000313" key="2">
    <source>
        <dbReference type="Proteomes" id="UP000434870"/>
    </source>
</evidence>
<proteinExistence type="predicted"/>
<name>A0A6N6RNU8_9GAMM</name>
<organism evidence="1 2">
    <name type="scientific">Aliivibrio finisterrensis</name>
    <dbReference type="NCBI Taxonomy" id="511998"/>
    <lineage>
        <taxon>Bacteria</taxon>
        <taxon>Pseudomonadati</taxon>
        <taxon>Pseudomonadota</taxon>
        <taxon>Gammaproteobacteria</taxon>
        <taxon>Vibrionales</taxon>
        <taxon>Vibrionaceae</taxon>
        <taxon>Aliivibrio</taxon>
    </lineage>
</organism>
<evidence type="ECO:0000313" key="1">
    <source>
        <dbReference type="EMBL" id="KAB2823131.1"/>
    </source>
</evidence>
<accession>A0A6N6RNU8</accession>
<reference evidence="1 2" key="1">
    <citation type="submission" date="2019-09" db="EMBL/GenBank/DDBJ databases">
        <title>Genome of Aliivibrio finisterrensis LMG 23869 (type strain).</title>
        <authorList>
            <person name="Bowman J.P."/>
        </authorList>
    </citation>
    <scope>NUCLEOTIDE SEQUENCE [LARGE SCALE GENOMIC DNA]</scope>
    <source>
        <strain evidence="1 2">LMG 23869</strain>
    </source>
</reference>